<dbReference type="GO" id="GO:0015095">
    <property type="term" value="F:magnesium ion transmembrane transporter activity"/>
    <property type="evidence" value="ECO:0007669"/>
    <property type="project" value="TreeGrafter"/>
</dbReference>
<feature type="transmembrane region" description="Helical" evidence="6">
    <location>
        <begin position="540"/>
        <end position="561"/>
    </location>
</feature>
<dbReference type="AlphaFoldDB" id="A0A4Z1PJS9"/>
<evidence type="ECO:0000256" key="3">
    <source>
        <dbReference type="ARBA" id="ARBA00022989"/>
    </source>
</evidence>
<dbReference type="SUPFAM" id="SSF144083">
    <property type="entry name" value="Magnesium transport protein CorA, transmembrane region"/>
    <property type="match status" value="1"/>
</dbReference>
<dbReference type="GO" id="GO:0050897">
    <property type="term" value="F:cobalt ion binding"/>
    <property type="evidence" value="ECO:0007669"/>
    <property type="project" value="TreeGrafter"/>
</dbReference>
<feature type="region of interest" description="Disordered" evidence="5">
    <location>
        <begin position="728"/>
        <end position="843"/>
    </location>
</feature>
<reference evidence="7 8" key="1">
    <citation type="submission" date="2019-04" db="EMBL/GenBank/DDBJ databases">
        <title>High contiguity whole genome sequence and gene annotation resource for two Venturia nashicola isolates.</title>
        <authorList>
            <person name="Prokchorchik M."/>
            <person name="Won K."/>
            <person name="Lee Y."/>
            <person name="Choi E.D."/>
            <person name="Segonzac C."/>
            <person name="Sohn K.H."/>
        </authorList>
    </citation>
    <scope>NUCLEOTIDE SEQUENCE [LARGE SCALE GENOMIC DNA]</scope>
    <source>
        <strain evidence="7 8">PRI2</strain>
    </source>
</reference>
<dbReference type="EMBL" id="SNSC02000008">
    <property type="protein sequence ID" value="TID22432.1"/>
    <property type="molecule type" value="Genomic_DNA"/>
</dbReference>
<dbReference type="PANTHER" id="PTHR46494:SF1">
    <property type="entry name" value="CORA FAMILY METAL ION TRANSPORTER (EUROFUNG)"/>
    <property type="match status" value="1"/>
</dbReference>
<dbReference type="OrthoDB" id="194358at2759"/>
<keyword evidence="4 6" id="KW-0472">Membrane</keyword>
<dbReference type="GO" id="GO:0000287">
    <property type="term" value="F:magnesium ion binding"/>
    <property type="evidence" value="ECO:0007669"/>
    <property type="project" value="TreeGrafter"/>
</dbReference>
<evidence type="ECO:0000256" key="2">
    <source>
        <dbReference type="ARBA" id="ARBA00022692"/>
    </source>
</evidence>
<dbReference type="GO" id="GO:0015087">
    <property type="term" value="F:cobalt ion transmembrane transporter activity"/>
    <property type="evidence" value="ECO:0007669"/>
    <property type="project" value="TreeGrafter"/>
</dbReference>
<dbReference type="InterPro" id="IPR045863">
    <property type="entry name" value="CorA_TM1_TM2"/>
</dbReference>
<keyword evidence="8" id="KW-1185">Reference proteome</keyword>
<evidence type="ECO:0000256" key="5">
    <source>
        <dbReference type="SAM" id="MobiDB-lite"/>
    </source>
</evidence>
<name>A0A4Z1PJS9_9PEZI</name>
<evidence type="ECO:0000256" key="6">
    <source>
        <dbReference type="SAM" id="Phobius"/>
    </source>
</evidence>
<feature type="transmembrane region" description="Helical" evidence="6">
    <location>
        <begin position="573"/>
        <end position="594"/>
    </location>
</feature>
<feature type="region of interest" description="Disordered" evidence="5">
    <location>
        <begin position="1"/>
        <end position="78"/>
    </location>
</feature>
<protein>
    <submittedName>
        <fullName evidence="7">Uncharacterized protein</fullName>
    </submittedName>
</protein>
<dbReference type="InterPro" id="IPR002523">
    <property type="entry name" value="MgTranspt_CorA/ZnTranspt_ZntB"/>
</dbReference>
<comment type="subcellular location">
    <subcellularLocation>
        <location evidence="1">Cell membrane</location>
        <topology evidence="1">Multi-pass membrane protein</topology>
    </subcellularLocation>
</comment>
<evidence type="ECO:0000256" key="1">
    <source>
        <dbReference type="ARBA" id="ARBA00004651"/>
    </source>
</evidence>
<evidence type="ECO:0000313" key="7">
    <source>
        <dbReference type="EMBL" id="TID22432.1"/>
    </source>
</evidence>
<dbReference type="STRING" id="86259.A0A4Z1PJS9"/>
<evidence type="ECO:0000256" key="4">
    <source>
        <dbReference type="ARBA" id="ARBA00023136"/>
    </source>
</evidence>
<dbReference type="Pfam" id="PF01544">
    <property type="entry name" value="CorA"/>
    <property type="match status" value="1"/>
</dbReference>
<gene>
    <name evidence="7" type="ORF">E6O75_ATG11226</name>
</gene>
<feature type="compositionally biased region" description="Basic and acidic residues" evidence="5">
    <location>
        <begin position="779"/>
        <end position="791"/>
    </location>
</feature>
<dbReference type="PANTHER" id="PTHR46494">
    <property type="entry name" value="CORA FAMILY METAL ION TRANSPORTER (EUROFUNG)"/>
    <property type="match status" value="1"/>
</dbReference>
<evidence type="ECO:0000313" key="8">
    <source>
        <dbReference type="Proteomes" id="UP000298493"/>
    </source>
</evidence>
<keyword evidence="3 6" id="KW-1133">Transmembrane helix</keyword>
<proteinExistence type="predicted"/>
<dbReference type="Proteomes" id="UP000298493">
    <property type="component" value="Unassembled WGS sequence"/>
</dbReference>
<feature type="compositionally biased region" description="Acidic residues" evidence="5">
    <location>
        <begin position="767"/>
        <end position="778"/>
    </location>
</feature>
<dbReference type="Gene3D" id="1.20.58.340">
    <property type="entry name" value="Magnesium transport protein CorA, transmembrane region"/>
    <property type="match status" value="1"/>
</dbReference>
<dbReference type="GO" id="GO:0005886">
    <property type="term" value="C:plasma membrane"/>
    <property type="evidence" value="ECO:0007669"/>
    <property type="project" value="UniProtKB-SubCell"/>
</dbReference>
<accession>A0A4Z1PJS9</accession>
<sequence length="843" mass="95734">MVTTSTPSTPPQRPSRRKQSLSPNRRSLFTPLFSPPQISVEDVSQPLTEPEDPLLATPRPNPTSHNNGNRHAGEKQSLIAKRRRIQSVGWNKRWDDNHFPWHSGRVLVVDCYSRDHSDDGRRKTQAYEFCAISELEEFYSKGPGKTSEHALRVIHVQNAVWAREFLLEKFNIASSGVQDDVVGTGFGRYAKYDRPQHRAGKPVLNSKTFRTSKDPWRGVSRTGFGVDYFKSYKPGVISNNFEAARGRFKFMELNHWEEEMGAAIHGYDVYVQRLSVYIQRKEGPVTLSPSDNADVQNPYMFRATNLDRTNGGLDPPKRASSLSILDKASMPKQVFERLSALDNSSTIIVFEASQTGKPNDTLIQARSEIETRWRRMMFYLNRDDYITDDRLALDCMDLVLKDIFKGLQASWEKTLSKCEEHVNILEDKIYENPADESRAPELWTNSSLWLKIEKLMSLQQAAIGDLQVQMKELAKSPNDDDDEGKIEWFKNTPRDIGRIAGLIDEELIKPTANLSDLMYKSVGIRDSRHSLELGTSMWRLSWITFVFLPLTFAVGFFGMNVDTFQTEEGYPSIKWYFIAAVPLMVVVIVLYLFIKSVVSNRRDNPLQRGVYEQIYDQFAEERPELWSRAGPRSSVKPKGTWSRIKWYIVKSWFHPSKTITKRNYSEIDKMGLWARIQHQLAEKWLKTIDVVPGSGDLESGFLLEMEFGTVTELMPFTTSVAMADGSPAIATRMGTPPFRQHSPRRSRSSSGGRVRPDRPLSLGSDMVIEESDGGDGESNDGKEKEKDRDSTRVSAVVTDVIPPRSELGIAERSSISETLPPSHFTGGMLNVPMSVRRGDEHAP</sequence>
<comment type="caution">
    <text evidence="7">The sequence shown here is derived from an EMBL/GenBank/DDBJ whole genome shotgun (WGS) entry which is preliminary data.</text>
</comment>
<keyword evidence="2 6" id="KW-0812">Transmembrane</keyword>
<organism evidence="7 8">
    <name type="scientific">Venturia nashicola</name>
    <dbReference type="NCBI Taxonomy" id="86259"/>
    <lineage>
        <taxon>Eukaryota</taxon>
        <taxon>Fungi</taxon>
        <taxon>Dikarya</taxon>
        <taxon>Ascomycota</taxon>
        <taxon>Pezizomycotina</taxon>
        <taxon>Dothideomycetes</taxon>
        <taxon>Pleosporomycetidae</taxon>
        <taxon>Venturiales</taxon>
        <taxon>Venturiaceae</taxon>
        <taxon>Venturia</taxon>
    </lineage>
</organism>